<keyword evidence="3 6" id="KW-0812">Transmembrane</keyword>
<keyword evidence="5 6" id="KW-0472">Membrane</keyword>
<dbReference type="EMBL" id="JAHBCL010000043">
    <property type="protein sequence ID" value="MBS7528526.1"/>
    <property type="molecule type" value="Genomic_DNA"/>
</dbReference>
<evidence type="ECO:0000256" key="5">
    <source>
        <dbReference type="ARBA" id="ARBA00023136"/>
    </source>
</evidence>
<accession>A0ABS5PV67</accession>
<keyword evidence="8" id="KW-1185">Reference proteome</keyword>
<proteinExistence type="predicted"/>
<comment type="caution">
    <text evidence="7">The sequence shown here is derived from an EMBL/GenBank/DDBJ whole genome shotgun (WGS) entry which is preliminary data.</text>
</comment>
<organism evidence="7 8">
    <name type="scientific">Fusibacter paucivorans</name>
    <dbReference type="NCBI Taxonomy" id="76009"/>
    <lineage>
        <taxon>Bacteria</taxon>
        <taxon>Bacillati</taxon>
        <taxon>Bacillota</taxon>
        <taxon>Clostridia</taxon>
        <taxon>Eubacteriales</taxon>
        <taxon>Eubacteriales Family XII. Incertae Sedis</taxon>
        <taxon>Fusibacter</taxon>
    </lineage>
</organism>
<protein>
    <submittedName>
        <fullName evidence="7">LysE family translocator</fullName>
    </submittedName>
</protein>
<keyword evidence="2" id="KW-1003">Cell membrane</keyword>
<gene>
    <name evidence="7" type="ORF">KHM83_17710</name>
</gene>
<evidence type="ECO:0000256" key="2">
    <source>
        <dbReference type="ARBA" id="ARBA00022475"/>
    </source>
</evidence>
<feature type="transmembrane region" description="Helical" evidence="6">
    <location>
        <begin position="120"/>
        <end position="136"/>
    </location>
</feature>
<feature type="transmembrane region" description="Helical" evidence="6">
    <location>
        <begin position="142"/>
        <end position="165"/>
    </location>
</feature>
<dbReference type="InterPro" id="IPR001123">
    <property type="entry name" value="LeuE-type"/>
</dbReference>
<evidence type="ECO:0000256" key="3">
    <source>
        <dbReference type="ARBA" id="ARBA00022692"/>
    </source>
</evidence>
<evidence type="ECO:0000256" key="4">
    <source>
        <dbReference type="ARBA" id="ARBA00022989"/>
    </source>
</evidence>
<dbReference type="RefSeq" id="WP_213238382.1">
    <property type="nucleotide sequence ID" value="NZ_JAHBCL010000043.1"/>
</dbReference>
<name>A0ABS5PV67_9FIRM</name>
<dbReference type="Pfam" id="PF01810">
    <property type="entry name" value="LysE"/>
    <property type="match status" value="1"/>
</dbReference>
<dbReference type="Proteomes" id="UP000746471">
    <property type="component" value="Unassembled WGS sequence"/>
</dbReference>
<evidence type="ECO:0000256" key="6">
    <source>
        <dbReference type="SAM" id="Phobius"/>
    </source>
</evidence>
<evidence type="ECO:0000313" key="7">
    <source>
        <dbReference type="EMBL" id="MBS7528526.1"/>
    </source>
</evidence>
<feature type="transmembrane region" description="Helical" evidence="6">
    <location>
        <begin position="39"/>
        <end position="57"/>
    </location>
</feature>
<reference evidence="7 8" key="1">
    <citation type="submission" date="2021-05" db="EMBL/GenBank/DDBJ databases">
        <title>Fusibacter ferrireducens sp. nov., an anaerobic, sulfur- and Fe-reducing bacterium isolated from the mangrove sediment.</title>
        <authorList>
            <person name="Qiu D."/>
        </authorList>
    </citation>
    <scope>NUCLEOTIDE SEQUENCE [LARGE SCALE GENOMIC DNA]</scope>
    <source>
        <strain evidence="7 8">DSM 12116</strain>
    </source>
</reference>
<feature type="transmembrane region" description="Helical" evidence="6">
    <location>
        <begin position="6"/>
        <end position="27"/>
    </location>
</feature>
<feature type="transmembrane region" description="Helical" evidence="6">
    <location>
        <begin position="69"/>
        <end position="88"/>
    </location>
</feature>
<evidence type="ECO:0000256" key="1">
    <source>
        <dbReference type="ARBA" id="ARBA00004651"/>
    </source>
</evidence>
<comment type="subcellular location">
    <subcellularLocation>
        <location evidence="1">Cell membrane</location>
        <topology evidence="1">Multi-pass membrane protein</topology>
    </subcellularLocation>
</comment>
<dbReference type="PANTHER" id="PTHR30086:SF20">
    <property type="entry name" value="ARGININE EXPORTER PROTEIN ARGO-RELATED"/>
    <property type="match status" value="1"/>
</dbReference>
<feature type="transmembrane region" description="Helical" evidence="6">
    <location>
        <begin position="177"/>
        <end position="196"/>
    </location>
</feature>
<evidence type="ECO:0000313" key="8">
    <source>
        <dbReference type="Proteomes" id="UP000746471"/>
    </source>
</evidence>
<keyword evidence="4 6" id="KW-1133">Transmembrane helix</keyword>
<sequence>MNIITFLSYCVIVTFTPGPTNIVIASIAQNSGINKASKFVLGSTLGFGMLLSISALFNKVLVNILPRVLPIMQVIGCIYILYLAVQILKKGTTSKKHVSGSVPNSYFLEGLLMQFVNPKVVMFTMTVIPSYILPYYSSAKILMIYVCVIAFIGFLAFSMWVMMGVFSKAFLQKQQKAVNIIMALFLFYSAFMVSGLEALL</sequence>
<dbReference type="PANTHER" id="PTHR30086">
    <property type="entry name" value="ARGININE EXPORTER PROTEIN ARGO"/>
    <property type="match status" value="1"/>
</dbReference>